<dbReference type="EMBL" id="CP024978">
    <property type="protein sequence ID" value="ATZ34772.1"/>
    <property type="molecule type" value="Genomic_DNA"/>
</dbReference>
<dbReference type="RefSeq" id="WP_103758575.1">
    <property type="nucleotide sequence ID" value="NZ_JALEFU010000004.1"/>
</dbReference>
<evidence type="ECO:0000313" key="2">
    <source>
        <dbReference type="EMBL" id="ATZ34772.1"/>
    </source>
</evidence>
<feature type="domain" description="Glycine-rich" evidence="1">
    <location>
        <begin position="80"/>
        <end position="257"/>
    </location>
</feature>
<dbReference type="AlphaFoldDB" id="A0A2H4TYX3"/>
<name>A0A2H4TYX3_ECOLX</name>
<reference evidence="2 3" key="1">
    <citation type="submission" date="2017-11" db="EMBL/GenBank/DDBJ databases">
        <title>Escherichia coli CV839-15 Genome sequencing and assembly.</title>
        <authorList>
            <person name="Li Z."/>
            <person name="Song N."/>
            <person name="Li W."/>
            <person name="Philip H.R."/>
            <person name="Bu Z."/>
            <person name="Siguo L."/>
        </authorList>
    </citation>
    <scope>NUCLEOTIDE SEQUENCE [LARGE SCALE GENOMIC DNA]</scope>
    <source>
        <strain evidence="2 3">CV839-15</strain>
    </source>
</reference>
<evidence type="ECO:0000313" key="3">
    <source>
        <dbReference type="Proteomes" id="UP000236551"/>
    </source>
</evidence>
<dbReference type="InterPro" id="IPR049304">
    <property type="entry name" value="Gly_rich_dom"/>
</dbReference>
<dbReference type="Pfam" id="PF21722">
    <property type="entry name" value="Gly_rich_2"/>
    <property type="match status" value="1"/>
</dbReference>
<organism evidence="2 3">
    <name type="scientific">Escherichia coli</name>
    <dbReference type="NCBI Taxonomy" id="562"/>
    <lineage>
        <taxon>Bacteria</taxon>
        <taxon>Pseudomonadati</taxon>
        <taxon>Pseudomonadota</taxon>
        <taxon>Gammaproteobacteria</taxon>
        <taxon>Enterobacterales</taxon>
        <taxon>Enterobacteriaceae</taxon>
        <taxon>Escherichia</taxon>
    </lineage>
</organism>
<proteinExistence type="predicted"/>
<sequence length="261" mass="25111">MRKVGSTTDTADANGEYTNGNVANGISPTIINAEMMNTFQRELVNVVEGAGLELDPDDDSQVHKAIGGGRLLNIVTFTKSGTYTPTKGTKRVRVKVWGAGGGGQNAPVSVGASGGCAGGFSEGLFNISDNETISVTIGTGGSAVAAGVSSKGGNGGDTRFGSLISATGGSGGGATVPAGGIGSGGNILNITGGISQGGLYYGSDAFIGGAGGSAFSSTGGNGHFGSSGDDGGFPGSGGAGGNGNYSSGKGANGLVYLEEFS</sequence>
<accession>A0A2H4TYX3</accession>
<evidence type="ECO:0000259" key="1">
    <source>
        <dbReference type="Pfam" id="PF21722"/>
    </source>
</evidence>
<protein>
    <submittedName>
        <fullName evidence="2">Phage tail protein</fullName>
    </submittedName>
</protein>
<dbReference type="Proteomes" id="UP000236551">
    <property type="component" value="Chromosome"/>
</dbReference>
<gene>
    <name evidence="2" type="ORF">CV83915_04506</name>
</gene>